<dbReference type="Proteomes" id="UP000789901">
    <property type="component" value="Unassembled WGS sequence"/>
</dbReference>
<name>A0ABN7WEF9_GIGMA</name>
<evidence type="ECO:0000313" key="1">
    <source>
        <dbReference type="EMBL" id="CAG8828779.1"/>
    </source>
</evidence>
<feature type="non-terminal residue" evidence="1">
    <location>
        <position position="1"/>
    </location>
</feature>
<protein>
    <submittedName>
        <fullName evidence="1">35590_t:CDS:1</fullName>
    </submittedName>
</protein>
<gene>
    <name evidence="1" type="ORF">GMARGA_LOCUS29802</name>
</gene>
<comment type="caution">
    <text evidence="1">The sequence shown here is derived from an EMBL/GenBank/DDBJ whole genome shotgun (WGS) entry which is preliminary data.</text>
</comment>
<evidence type="ECO:0000313" key="2">
    <source>
        <dbReference type="Proteomes" id="UP000789901"/>
    </source>
</evidence>
<organism evidence="1 2">
    <name type="scientific">Gigaspora margarita</name>
    <dbReference type="NCBI Taxonomy" id="4874"/>
    <lineage>
        <taxon>Eukaryota</taxon>
        <taxon>Fungi</taxon>
        <taxon>Fungi incertae sedis</taxon>
        <taxon>Mucoromycota</taxon>
        <taxon>Glomeromycotina</taxon>
        <taxon>Glomeromycetes</taxon>
        <taxon>Diversisporales</taxon>
        <taxon>Gigasporaceae</taxon>
        <taxon>Gigaspora</taxon>
    </lineage>
</organism>
<sequence>YLWNEIKINIEALKVSIMKDLNENEFIKEQTEGTSDDELDNAKAVAGGLTGYLGDYLGLFGDSFT</sequence>
<proteinExistence type="predicted"/>
<reference evidence="1 2" key="1">
    <citation type="submission" date="2021-06" db="EMBL/GenBank/DDBJ databases">
        <authorList>
            <person name="Kallberg Y."/>
            <person name="Tangrot J."/>
            <person name="Rosling A."/>
        </authorList>
    </citation>
    <scope>NUCLEOTIDE SEQUENCE [LARGE SCALE GENOMIC DNA]</scope>
    <source>
        <strain evidence="1 2">120-4 pot B 10/14</strain>
    </source>
</reference>
<accession>A0ABN7WEF9</accession>
<keyword evidence="2" id="KW-1185">Reference proteome</keyword>
<dbReference type="EMBL" id="CAJVQB010040768">
    <property type="protein sequence ID" value="CAG8828779.1"/>
    <property type="molecule type" value="Genomic_DNA"/>
</dbReference>